<keyword evidence="2" id="KW-0472">Membrane</keyword>
<evidence type="ECO:0000313" key="3">
    <source>
        <dbReference type="EMBL" id="CAD8543365.1"/>
    </source>
</evidence>
<keyword evidence="2" id="KW-1133">Transmembrane helix</keyword>
<feature type="region of interest" description="Disordered" evidence="1">
    <location>
        <begin position="401"/>
        <end position="420"/>
    </location>
</feature>
<gene>
    <name evidence="3" type="ORF">CLEP1334_LOCUS18652</name>
</gene>
<feature type="transmembrane region" description="Helical" evidence="2">
    <location>
        <begin position="196"/>
        <end position="214"/>
    </location>
</feature>
<feature type="transmembrane region" description="Helical" evidence="2">
    <location>
        <begin position="458"/>
        <end position="478"/>
    </location>
</feature>
<protein>
    <submittedName>
        <fullName evidence="3">Uncharacterized protein</fullName>
    </submittedName>
</protein>
<evidence type="ECO:0000256" key="1">
    <source>
        <dbReference type="SAM" id="MobiDB-lite"/>
    </source>
</evidence>
<feature type="transmembrane region" description="Helical" evidence="2">
    <location>
        <begin position="164"/>
        <end position="184"/>
    </location>
</feature>
<feature type="transmembrane region" description="Helical" evidence="2">
    <location>
        <begin position="78"/>
        <end position="102"/>
    </location>
</feature>
<keyword evidence="2" id="KW-0812">Transmembrane</keyword>
<feature type="transmembrane region" description="Helical" evidence="2">
    <location>
        <begin position="45"/>
        <end position="66"/>
    </location>
</feature>
<dbReference type="EMBL" id="HBER01036760">
    <property type="protein sequence ID" value="CAD8543365.1"/>
    <property type="molecule type" value="Transcribed_RNA"/>
</dbReference>
<organism evidence="3">
    <name type="scientific">Calcidiscus leptoporus</name>
    <dbReference type="NCBI Taxonomy" id="127549"/>
    <lineage>
        <taxon>Eukaryota</taxon>
        <taxon>Haptista</taxon>
        <taxon>Haptophyta</taxon>
        <taxon>Prymnesiophyceae</taxon>
        <taxon>Coccolithales</taxon>
        <taxon>Calcidiscaceae</taxon>
        <taxon>Calcidiscus</taxon>
    </lineage>
</organism>
<dbReference type="AlphaFoldDB" id="A0A7S0J7B0"/>
<accession>A0A7S0J7B0</accession>
<proteinExistence type="predicted"/>
<feature type="transmembrane region" description="Helical" evidence="2">
    <location>
        <begin position="484"/>
        <end position="503"/>
    </location>
</feature>
<feature type="transmembrane region" description="Helical" evidence="2">
    <location>
        <begin position="122"/>
        <end position="143"/>
    </location>
</feature>
<evidence type="ECO:0000256" key="2">
    <source>
        <dbReference type="SAM" id="Phobius"/>
    </source>
</evidence>
<sequence>MAACETILDCTGGEVCLRSHTCGCAWQHARGGQAPSCDELTSESFYPITSLALSLLPMLFVLYVCVRALCNVVATRRAAGYMLSTLLCALATAFLTVMWCVFELVRATLPVGRTLHLIGGWVILPIATTFLMICTLNYALFWISFYVTSRRCESVEGGLHRMATYLWCFLFFWIFISCVLLALWSAQGGQLFFDLWVGLAVLCNAAISVLLLFGSRKMDRIFHRAADRASSSIMSSEMLCASSESIGRCVALSCKSSGVSRLSDCELDGSVEDRLEVIVEMSHPLPRLPRALSWPSVPLGAGAACSQPESGGRLLPWADHIAPCKRASSSSPTRPTRLRSSLGYFPAWAAARSGLGRDGARQLPGRALLRGGSAALAAACSWSSGLTPEGARAVRTPRATAGMRAGCERPPPKPPLEGSGDEAGALAVLNAAELARQQSARMLARAVVITKTAQGQAVGTLILTASAVGWTVSTHWLAPLALVWSLRFLVVLGAAVQLFALVWSNGVFIRIERSAARSSTHIQQRPKC</sequence>
<reference evidence="3" key="1">
    <citation type="submission" date="2021-01" db="EMBL/GenBank/DDBJ databases">
        <authorList>
            <person name="Corre E."/>
            <person name="Pelletier E."/>
            <person name="Niang G."/>
            <person name="Scheremetjew M."/>
            <person name="Finn R."/>
            <person name="Kale V."/>
            <person name="Holt S."/>
            <person name="Cochrane G."/>
            <person name="Meng A."/>
            <person name="Brown T."/>
            <person name="Cohen L."/>
        </authorList>
    </citation>
    <scope>NUCLEOTIDE SEQUENCE</scope>
    <source>
        <strain evidence="3">RCC1130</strain>
    </source>
</reference>
<name>A0A7S0J7B0_9EUKA</name>